<evidence type="ECO:0000313" key="2">
    <source>
        <dbReference type="EMBL" id="XCM37142.1"/>
    </source>
</evidence>
<name>A0AAU8JF32_9CYAN</name>
<dbReference type="EMBL" id="CP159837">
    <property type="protein sequence ID" value="XCM37142.1"/>
    <property type="molecule type" value="Genomic_DNA"/>
</dbReference>
<accession>A0AAU8JF32</accession>
<evidence type="ECO:0000256" key="1">
    <source>
        <dbReference type="SAM" id="MobiDB-lite"/>
    </source>
</evidence>
<sequence length="99" mass="11032">MNAALFRFIKSAYRQEPLSSFIVTVGAVDAVIGGVENSGSLFGFGLSLVGLALFLRLWQILRNEPEEIPEEVPERYLPPSSSRPQMPMLMAQKKHPPNF</sequence>
<feature type="region of interest" description="Disordered" evidence="1">
    <location>
        <begin position="68"/>
        <end position="99"/>
    </location>
</feature>
<protein>
    <submittedName>
        <fullName evidence="2">Uncharacterized protein</fullName>
    </submittedName>
</protein>
<gene>
    <name evidence="2" type="ORF">ABWT76_005957</name>
</gene>
<reference evidence="2" key="1">
    <citation type="submission" date="2024-07" db="EMBL/GenBank/DDBJ databases">
        <authorList>
            <person name="Kim Y.J."/>
            <person name="Jeong J.Y."/>
        </authorList>
    </citation>
    <scope>NUCLEOTIDE SEQUENCE</scope>
    <source>
        <strain evidence="2">GIHE-MW2</strain>
    </source>
</reference>
<dbReference type="AlphaFoldDB" id="A0AAU8JF32"/>
<organism evidence="2">
    <name type="scientific">Planktothricoides raciborskii GIHE-MW2</name>
    <dbReference type="NCBI Taxonomy" id="2792601"/>
    <lineage>
        <taxon>Bacteria</taxon>
        <taxon>Bacillati</taxon>
        <taxon>Cyanobacteriota</taxon>
        <taxon>Cyanophyceae</taxon>
        <taxon>Oscillatoriophycideae</taxon>
        <taxon>Oscillatoriales</taxon>
        <taxon>Oscillatoriaceae</taxon>
        <taxon>Planktothricoides</taxon>
    </lineage>
</organism>
<proteinExistence type="predicted"/>
<dbReference type="RefSeq" id="WP_054470068.1">
    <property type="nucleotide sequence ID" value="NZ_CP159837.1"/>
</dbReference>